<reference evidence="1 2" key="1">
    <citation type="submission" date="2024-01" db="EMBL/GenBank/DDBJ databases">
        <title>The genomes of 5 underutilized Papilionoideae crops provide insights into root nodulation and disease resistance.</title>
        <authorList>
            <person name="Yuan L."/>
        </authorList>
    </citation>
    <scope>NUCLEOTIDE SEQUENCE [LARGE SCALE GENOMIC DNA]</scope>
    <source>
        <strain evidence="1">LY-2023</strain>
        <tissue evidence="1">Leaf</tissue>
    </source>
</reference>
<organism evidence="1 2">
    <name type="scientific">Clitoria ternatea</name>
    <name type="common">Butterfly pea</name>
    <dbReference type="NCBI Taxonomy" id="43366"/>
    <lineage>
        <taxon>Eukaryota</taxon>
        <taxon>Viridiplantae</taxon>
        <taxon>Streptophyta</taxon>
        <taxon>Embryophyta</taxon>
        <taxon>Tracheophyta</taxon>
        <taxon>Spermatophyta</taxon>
        <taxon>Magnoliopsida</taxon>
        <taxon>eudicotyledons</taxon>
        <taxon>Gunneridae</taxon>
        <taxon>Pentapetalae</taxon>
        <taxon>rosids</taxon>
        <taxon>fabids</taxon>
        <taxon>Fabales</taxon>
        <taxon>Fabaceae</taxon>
        <taxon>Papilionoideae</taxon>
        <taxon>50 kb inversion clade</taxon>
        <taxon>NPAAA clade</taxon>
        <taxon>indigoferoid/millettioid clade</taxon>
        <taxon>Phaseoleae</taxon>
        <taxon>Clitoria</taxon>
    </lineage>
</organism>
<protein>
    <submittedName>
        <fullName evidence="1">Uncharacterized protein</fullName>
    </submittedName>
</protein>
<keyword evidence="2" id="KW-1185">Reference proteome</keyword>
<dbReference type="EMBL" id="JAYKXN010000001">
    <property type="protein sequence ID" value="KAK7319874.1"/>
    <property type="molecule type" value="Genomic_DNA"/>
</dbReference>
<gene>
    <name evidence="1" type="ORF">RJT34_04602</name>
</gene>
<name>A0AAN9KMC5_CLITE</name>
<dbReference type="AlphaFoldDB" id="A0AAN9KMC5"/>
<accession>A0AAN9KMC5</accession>
<comment type="caution">
    <text evidence="1">The sequence shown here is derived from an EMBL/GenBank/DDBJ whole genome shotgun (WGS) entry which is preliminary data.</text>
</comment>
<sequence>MVPHFDQELGAHHIRDSTMQRLVHALLKSRLVSVEAAQDTCQHYSLLTPFNFITPNKTNTQVRSESEETILKAR</sequence>
<evidence type="ECO:0000313" key="1">
    <source>
        <dbReference type="EMBL" id="KAK7319874.1"/>
    </source>
</evidence>
<evidence type="ECO:0000313" key="2">
    <source>
        <dbReference type="Proteomes" id="UP001359559"/>
    </source>
</evidence>
<dbReference type="Proteomes" id="UP001359559">
    <property type="component" value="Unassembled WGS sequence"/>
</dbReference>
<proteinExistence type="predicted"/>